<dbReference type="SUPFAM" id="SSF103473">
    <property type="entry name" value="MFS general substrate transporter"/>
    <property type="match status" value="1"/>
</dbReference>
<keyword evidence="5 7" id="KW-1133">Transmembrane helix</keyword>
<organism evidence="10 11">
    <name type="scientific">Anaerovirgula multivorans</name>
    <dbReference type="NCBI Taxonomy" id="312168"/>
    <lineage>
        <taxon>Bacteria</taxon>
        <taxon>Bacillati</taxon>
        <taxon>Bacillota</taxon>
        <taxon>Clostridia</taxon>
        <taxon>Peptostreptococcales</taxon>
        <taxon>Natronincolaceae</taxon>
        <taxon>Anaerovirgula</taxon>
    </lineage>
</organism>
<evidence type="ECO:0000256" key="6">
    <source>
        <dbReference type="ARBA" id="ARBA00023136"/>
    </source>
</evidence>
<sequence>MKKKLLKITILSISLLLLTVTAASAALGDISKAFPNANSNTIKLIVSLPALLIIPFTLLCGKLSNVMGKRKLLFTGLILFLVGGVGPSFSNNLTFILLLRAILGIGMGFIMPLATGLIADFYEGEERAAMMGLQSAVVNIGAIVTSLIAGFLSAINWHYVFLVYLLGVAVLCLTFFKLPEPEKLQYAITEKQSLSWSIYGIALLALLYSLLIFSFFTNIAMVITEEHLGNAASAGIVITIMTVGGLLAGILFGKVSQTLKRFTIPLSAVLTGLGFLMLSYSYSFHLILIASLLIGIGFGTTMPAVMMKIAENAPKFAITLAMAVVTSAMSLGQFVSPFALTFVETLLDSGTGRFTFILSGVGILIGGTVLLLLNLRAKTMHENVGEIR</sequence>
<evidence type="ECO:0000256" key="8">
    <source>
        <dbReference type="SAM" id="SignalP"/>
    </source>
</evidence>
<protein>
    <submittedName>
        <fullName evidence="10">Predicted arabinose efflux permease, MFS family</fullName>
    </submittedName>
</protein>
<feature type="transmembrane region" description="Helical" evidence="7">
    <location>
        <begin position="157"/>
        <end position="176"/>
    </location>
</feature>
<evidence type="ECO:0000256" key="4">
    <source>
        <dbReference type="ARBA" id="ARBA00022692"/>
    </source>
</evidence>
<dbReference type="GO" id="GO:0022857">
    <property type="term" value="F:transmembrane transporter activity"/>
    <property type="evidence" value="ECO:0007669"/>
    <property type="project" value="InterPro"/>
</dbReference>
<keyword evidence="2" id="KW-0813">Transport</keyword>
<feature type="transmembrane region" description="Helical" evidence="7">
    <location>
        <begin position="41"/>
        <end position="60"/>
    </location>
</feature>
<feature type="transmembrane region" description="Helical" evidence="7">
    <location>
        <begin position="72"/>
        <end position="89"/>
    </location>
</feature>
<dbReference type="AlphaFoldDB" id="A0A239BH27"/>
<dbReference type="InterPro" id="IPR036259">
    <property type="entry name" value="MFS_trans_sf"/>
</dbReference>
<dbReference type="InterPro" id="IPR050189">
    <property type="entry name" value="MFS_Efflux_Transporters"/>
</dbReference>
<evidence type="ECO:0000256" key="7">
    <source>
        <dbReference type="SAM" id="Phobius"/>
    </source>
</evidence>
<dbReference type="OrthoDB" id="2963740at2"/>
<feature type="transmembrane region" description="Helical" evidence="7">
    <location>
        <begin position="354"/>
        <end position="373"/>
    </location>
</feature>
<dbReference type="RefSeq" id="WP_089281713.1">
    <property type="nucleotide sequence ID" value="NZ_FZOJ01000003.1"/>
</dbReference>
<dbReference type="CDD" id="cd17473">
    <property type="entry name" value="MFS_arabinose_efflux_permease_like"/>
    <property type="match status" value="1"/>
</dbReference>
<name>A0A239BH27_9FIRM</name>
<feature type="signal peptide" evidence="8">
    <location>
        <begin position="1"/>
        <end position="25"/>
    </location>
</feature>
<evidence type="ECO:0000313" key="10">
    <source>
        <dbReference type="EMBL" id="SNS06711.1"/>
    </source>
</evidence>
<keyword evidence="8" id="KW-0732">Signal</keyword>
<dbReference type="PANTHER" id="PTHR43124">
    <property type="entry name" value="PURINE EFFLUX PUMP PBUE"/>
    <property type="match status" value="1"/>
</dbReference>
<dbReference type="Pfam" id="PF07690">
    <property type="entry name" value="MFS_1"/>
    <property type="match status" value="1"/>
</dbReference>
<keyword evidence="4 7" id="KW-0812">Transmembrane</keyword>
<feature type="transmembrane region" description="Helical" evidence="7">
    <location>
        <begin position="317"/>
        <end position="342"/>
    </location>
</feature>
<keyword evidence="3" id="KW-1003">Cell membrane</keyword>
<feature type="transmembrane region" description="Helical" evidence="7">
    <location>
        <begin position="286"/>
        <end position="305"/>
    </location>
</feature>
<dbReference type="InterPro" id="IPR020846">
    <property type="entry name" value="MFS_dom"/>
</dbReference>
<gene>
    <name evidence="10" type="ORF">SAMN05446037_1003239</name>
</gene>
<dbReference type="Proteomes" id="UP000198304">
    <property type="component" value="Unassembled WGS sequence"/>
</dbReference>
<feature type="transmembrane region" description="Helical" evidence="7">
    <location>
        <begin position="196"/>
        <end position="216"/>
    </location>
</feature>
<evidence type="ECO:0000313" key="11">
    <source>
        <dbReference type="Proteomes" id="UP000198304"/>
    </source>
</evidence>
<feature type="domain" description="Major facilitator superfamily (MFS) profile" evidence="9">
    <location>
        <begin position="5"/>
        <end position="378"/>
    </location>
</feature>
<dbReference type="GO" id="GO:0005886">
    <property type="term" value="C:plasma membrane"/>
    <property type="evidence" value="ECO:0007669"/>
    <property type="project" value="UniProtKB-SubCell"/>
</dbReference>
<reference evidence="10 11" key="1">
    <citation type="submission" date="2017-06" db="EMBL/GenBank/DDBJ databases">
        <authorList>
            <person name="Kim H.J."/>
            <person name="Triplett B.A."/>
        </authorList>
    </citation>
    <scope>NUCLEOTIDE SEQUENCE [LARGE SCALE GENOMIC DNA]</scope>
    <source>
        <strain evidence="10 11">SCA</strain>
    </source>
</reference>
<dbReference type="InterPro" id="IPR011701">
    <property type="entry name" value="MFS"/>
</dbReference>
<comment type="subcellular location">
    <subcellularLocation>
        <location evidence="1">Cell membrane</location>
        <topology evidence="1">Multi-pass membrane protein</topology>
    </subcellularLocation>
</comment>
<feature type="chain" id="PRO_5012557099" evidence="8">
    <location>
        <begin position="26"/>
        <end position="388"/>
    </location>
</feature>
<dbReference type="Gene3D" id="1.20.1250.20">
    <property type="entry name" value="MFS general substrate transporter like domains"/>
    <property type="match status" value="1"/>
</dbReference>
<feature type="transmembrane region" description="Helical" evidence="7">
    <location>
        <begin position="262"/>
        <end position="280"/>
    </location>
</feature>
<accession>A0A239BH27</accession>
<proteinExistence type="predicted"/>
<feature type="transmembrane region" description="Helical" evidence="7">
    <location>
        <begin position="95"/>
        <end position="119"/>
    </location>
</feature>
<evidence type="ECO:0000259" key="9">
    <source>
        <dbReference type="PROSITE" id="PS50850"/>
    </source>
</evidence>
<keyword evidence="6 7" id="KW-0472">Membrane</keyword>
<dbReference type="EMBL" id="FZOJ01000003">
    <property type="protein sequence ID" value="SNS06711.1"/>
    <property type="molecule type" value="Genomic_DNA"/>
</dbReference>
<evidence type="ECO:0000256" key="5">
    <source>
        <dbReference type="ARBA" id="ARBA00022989"/>
    </source>
</evidence>
<evidence type="ECO:0000256" key="1">
    <source>
        <dbReference type="ARBA" id="ARBA00004651"/>
    </source>
</evidence>
<feature type="transmembrane region" description="Helical" evidence="7">
    <location>
        <begin position="228"/>
        <end position="250"/>
    </location>
</feature>
<evidence type="ECO:0000256" key="3">
    <source>
        <dbReference type="ARBA" id="ARBA00022475"/>
    </source>
</evidence>
<evidence type="ECO:0000256" key="2">
    <source>
        <dbReference type="ARBA" id="ARBA00022448"/>
    </source>
</evidence>
<dbReference type="PROSITE" id="PS50850">
    <property type="entry name" value="MFS"/>
    <property type="match status" value="1"/>
</dbReference>
<keyword evidence="11" id="KW-1185">Reference proteome</keyword>
<feature type="transmembrane region" description="Helical" evidence="7">
    <location>
        <begin position="131"/>
        <end position="151"/>
    </location>
</feature>
<dbReference type="PANTHER" id="PTHR43124:SF3">
    <property type="entry name" value="CHLORAMPHENICOL EFFLUX PUMP RV0191"/>
    <property type="match status" value="1"/>
</dbReference>